<dbReference type="PANTHER" id="PTHR39441:SF1">
    <property type="entry name" value="DUF2252 DOMAIN-CONTAINING PROTEIN"/>
    <property type="match status" value="1"/>
</dbReference>
<dbReference type="KEGG" id="senf:GJR95_39300"/>
<dbReference type="InterPro" id="IPR011009">
    <property type="entry name" value="Kinase-like_dom_sf"/>
</dbReference>
<dbReference type="InterPro" id="IPR018721">
    <property type="entry name" value="DUF2252"/>
</dbReference>
<evidence type="ECO:0000313" key="2">
    <source>
        <dbReference type="Proteomes" id="UP000464577"/>
    </source>
</evidence>
<dbReference type="EMBL" id="CP045997">
    <property type="protein sequence ID" value="QHW00705.1"/>
    <property type="molecule type" value="Genomic_DNA"/>
</dbReference>
<gene>
    <name evidence="1" type="ORF">GJR95_39300</name>
</gene>
<dbReference type="Proteomes" id="UP000464577">
    <property type="component" value="Chromosome"/>
</dbReference>
<dbReference type="AlphaFoldDB" id="A0A6P1W719"/>
<dbReference type="Pfam" id="PF10009">
    <property type="entry name" value="DUF2252"/>
    <property type="match status" value="1"/>
</dbReference>
<evidence type="ECO:0000313" key="1">
    <source>
        <dbReference type="EMBL" id="QHW00705.1"/>
    </source>
</evidence>
<name>A0A6P1W719_9BACT</name>
<sequence length="404" mass="45922">MKMKKFTQNSLVNRIRQADSSRQPEHLPLKYKAMRESAFRFFRATPYLFYQDWMVDTMFKGHPHSWVCGDFHLENLGSYRADNGQVYFDINDFDESILAPCTVDVARLLTSLFVAAPDLNLSPLSSQMLARKFLEAYCQTLIRGKPRSLERETAQGVLKQFLNRAADQTQSELIDEHTKGRGQDRRLKSKKGAIITFSDMERDRLLAWLNPILSQRDGARPLDIAFRIAGTNSLGLNRYVALIQTAAGKRKLLDIKAARPSVALPYFADQQPNWPNEATRIVTLQQRLQDVSPGGLSSQEGPEQEFFVMRVLQPQADRLKILTKSMRKGDRLLKLLNRVAQLLASAHLRSGGQQGSAITDDLIAFAKNPLWVSEVIEKSEAYSHQVQQDYLNFCSLKDNELITS</sequence>
<proteinExistence type="predicted"/>
<keyword evidence="2" id="KW-1185">Reference proteome</keyword>
<protein>
    <submittedName>
        <fullName evidence="1">DUF2252 domain-containing protein</fullName>
    </submittedName>
</protein>
<dbReference type="PANTHER" id="PTHR39441">
    <property type="entry name" value="DUF2252 DOMAIN-CONTAINING PROTEIN"/>
    <property type="match status" value="1"/>
</dbReference>
<dbReference type="SUPFAM" id="SSF56112">
    <property type="entry name" value="Protein kinase-like (PK-like)"/>
    <property type="match status" value="1"/>
</dbReference>
<organism evidence="1 2">
    <name type="scientific">Spirosoma endbachense</name>
    <dbReference type="NCBI Taxonomy" id="2666025"/>
    <lineage>
        <taxon>Bacteria</taxon>
        <taxon>Pseudomonadati</taxon>
        <taxon>Bacteroidota</taxon>
        <taxon>Cytophagia</taxon>
        <taxon>Cytophagales</taxon>
        <taxon>Cytophagaceae</taxon>
        <taxon>Spirosoma</taxon>
    </lineage>
</organism>
<reference evidence="1 2" key="1">
    <citation type="submission" date="2019-11" db="EMBL/GenBank/DDBJ databases">
        <title>Spirosoma endbachense sp. nov., isolated from a natural salt meadow.</title>
        <authorList>
            <person name="Rojas J."/>
            <person name="Ambika Manirajan B."/>
            <person name="Ratering S."/>
            <person name="Suarez C."/>
            <person name="Geissler-Plaum R."/>
            <person name="Schnell S."/>
        </authorList>
    </citation>
    <scope>NUCLEOTIDE SEQUENCE [LARGE SCALE GENOMIC DNA]</scope>
    <source>
        <strain evidence="1 2">I-24</strain>
    </source>
</reference>
<accession>A0A6P1W719</accession>